<dbReference type="RefSeq" id="WP_204707177.1">
    <property type="nucleotide sequence ID" value="NZ_JBHSZV010000014.1"/>
</dbReference>
<dbReference type="EMBL" id="JBHSZV010000014">
    <property type="protein sequence ID" value="MFC7061650.1"/>
    <property type="molecule type" value="Genomic_DNA"/>
</dbReference>
<organism evidence="7 8">
    <name type="scientific">Halobacillus seohaensis</name>
    <dbReference type="NCBI Taxonomy" id="447421"/>
    <lineage>
        <taxon>Bacteria</taxon>
        <taxon>Bacillati</taxon>
        <taxon>Bacillota</taxon>
        <taxon>Bacilli</taxon>
        <taxon>Bacillales</taxon>
        <taxon>Bacillaceae</taxon>
        <taxon>Halobacillus</taxon>
    </lineage>
</organism>
<proteinExistence type="inferred from homology"/>
<evidence type="ECO:0000256" key="3">
    <source>
        <dbReference type="ARBA" id="ARBA00023172"/>
    </source>
</evidence>
<keyword evidence="3" id="KW-0233">DNA recombination</keyword>
<dbReference type="InterPro" id="IPR010998">
    <property type="entry name" value="Integrase_recombinase_N"/>
</dbReference>
<accession>A0ABW2EH35</accession>
<comment type="caution">
    <text evidence="7">The sequence shown here is derived from an EMBL/GenBank/DDBJ whole genome shotgun (WGS) entry which is preliminary data.</text>
</comment>
<reference evidence="8" key="1">
    <citation type="journal article" date="2019" name="Int. J. Syst. Evol. Microbiol.">
        <title>The Global Catalogue of Microorganisms (GCM) 10K type strain sequencing project: providing services to taxonomists for standard genome sequencing and annotation.</title>
        <authorList>
            <consortium name="The Broad Institute Genomics Platform"/>
            <consortium name="The Broad Institute Genome Sequencing Center for Infectious Disease"/>
            <person name="Wu L."/>
            <person name="Ma J."/>
        </authorList>
    </citation>
    <scope>NUCLEOTIDE SEQUENCE [LARGE SCALE GENOMIC DNA]</scope>
    <source>
        <strain evidence="8">CGMCC 4.1621</strain>
    </source>
</reference>
<evidence type="ECO:0000256" key="4">
    <source>
        <dbReference type="PROSITE-ProRule" id="PRU01248"/>
    </source>
</evidence>
<evidence type="ECO:0000259" key="5">
    <source>
        <dbReference type="PROSITE" id="PS51898"/>
    </source>
</evidence>
<evidence type="ECO:0000313" key="8">
    <source>
        <dbReference type="Proteomes" id="UP001596410"/>
    </source>
</evidence>
<evidence type="ECO:0000259" key="6">
    <source>
        <dbReference type="PROSITE" id="PS51900"/>
    </source>
</evidence>
<dbReference type="PANTHER" id="PTHR30349">
    <property type="entry name" value="PHAGE INTEGRASE-RELATED"/>
    <property type="match status" value="1"/>
</dbReference>
<gene>
    <name evidence="7" type="ORF">ACFQIC_07230</name>
</gene>
<dbReference type="InterPro" id="IPR013762">
    <property type="entry name" value="Integrase-like_cat_sf"/>
</dbReference>
<name>A0ABW2EH35_9BACI</name>
<dbReference type="SUPFAM" id="SSF56349">
    <property type="entry name" value="DNA breaking-rejoining enzymes"/>
    <property type="match status" value="1"/>
</dbReference>
<dbReference type="Gene3D" id="1.10.150.130">
    <property type="match status" value="1"/>
</dbReference>
<evidence type="ECO:0000256" key="2">
    <source>
        <dbReference type="ARBA" id="ARBA00023125"/>
    </source>
</evidence>
<dbReference type="PROSITE" id="PS51898">
    <property type="entry name" value="TYR_RECOMBINASE"/>
    <property type="match status" value="1"/>
</dbReference>
<dbReference type="InterPro" id="IPR050090">
    <property type="entry name" value="Tyrosine_recombinase_XerCD"/>
</dbReference>
<keyword evidence="8" id="KW-1185">Reference proteome</keyword>
<dbReference type="InterPro" id="IPR002104">
    <property type="entry name" value="Integrase_catalytic"/>
</dbReference>
<comment type="similarity">
    <text evidence="1">Belongs to the 'phage' integrase family.</text>
</comment>
<sequence>MRCEKIKLKSGQIRWECVADGPRDPVTGKRNQITRRAIKQKEAKNKVLAAILDLEENGFDNKKTKNITFDEATSRWYEMYQVLGHKDSTLLRRRKDVLVLNRHLAKHPVAKVTHYMYQKVINTLFADYSRNTVKGIHGTANQIFKYAKKNKWVKENPATGAEIPKEQKTVVEIKKNNIEEKFLDHEELEEFLNAVVKHGKLYDKERFYTLAFSGIRPGELCALQKSDLLFDKEVIDITKTLYNEKNNMRDYVLTPPKTYGSVREVPMEKVVLDMLRNVVLENDKRKMKLRNSSINYWNTMDEYHDEDFVFARKNGYPYTTIALNTRMNQLLKYTNITKRATPHIFRHTHVSMLAEAKVELPTIMKRVGHDDSATTMKIYTHVTNKMKKDAPVQISNLYGNILERIQF</sequence>
<protein>
    <submittedName>
        <fullName evidence="7">Tyrosine-type recombinase/integrase</fullName>
    </submittedName>
</protein>
<dbReference type="Proteomes" id="UP001596410">
    <property type="component" value="Unassembled WGS sequence"/>
</dbReference>
<dbReference type="Pfam" id="PF00589">
    <property type="entry name" value="Phage_integrase"/>
    <property type="match status" value="1"/>
</dbReference>
<dbReference type="CDD" id="cd01189">
    <property type="entry name" value="INT_ICEBs1_C_like"/>
    <property type="match status" value="1"/>
</dbReference>
<dbReference type="Gene3D" id="1.10.443.10">
    <property type="entry name" value="Intergrase catalytic core"/>
    <property type="match status" value="1"/>
</dbReference>
<dbReference type="PROSITE" id="PS51900">
    <property type="entry name" value="CB"/>
    <property type="match status" value="1"/>
</dbReference>
<dbReference type="InterPro" id="IPR044068">
    <property type="entry name" value="CB"/>
</dbReference>
<feature type="domain" description="Core-binding (CB)" evidence="6">
    <location>
        <begin position="67"/>
        <end position="148"/>
    </location>
</feature>
<evidence type="ECO:0000256" key="1">
    <source>
        <dbReference type="ARBA" id="ARBA00008857"/>
    </source>
</evidence>
<evidence type="ECO:0000313" key="7">
    <source>
        <dbReference type="EMBL" id="MFC7061650.1"/>
    </source>
</evidence>
<dbReference type="PANTHER" id="PTHR30349:SF64">
    <property type="entry name" value="PROPHAGE INTEGRASE INTD-RELATED"/>
    <property type="match status" value="1"/>
</dbReference>
<keyword evidence="2 4" id="KW-0238">DNA-binding</keyword>
<dbReference type="InterPro" id="IPR011010">
    <property type="entry name" value="DNA_brk_join_enz"/>
</dbReference>
<feature type="domain" description="Tyr recombinase" evidence="5">
    <location>
        <begin position="178"/>
        <end position="392"/>
    </location>
</feature>